<dbReference type="AlphaFoldDB" id="A0A6L7ELX4"/>
<dbReference type="RefSeq" id="WP_160874616.1">
    <property type="nucleotide sequence ID" value="NZ_WUEK01000001.1"/>
</dbReference>
<dbReference type="GO" id="GO:0019301">
    <property type="term" value="P:rhamnose catabolic process"/>
    <property type="evidence" value="ECO:0007669"/>
    <property type="project" value="InterPro"/>
</dbReference>
<comment type="similarity">
    <text evidence="1">Belongs to the FGGY kinase family.</text>
</comment>
<keyword evidence="3" id="KW-0547">Nucleotide-binding</keyword>
<dbReference type="Gene3D" id="3.30.420.40">
    <property type="match status" value="2"/>
</dbReference>
<organism evidence="9 10">
    <name type="scientific">Nocardioides flavescens</name>
    <dbReference type="NCBI Taxonomy" id="2691959"/>
    <lineage>
        <taxon>Bacteria</taxon>
        <taxon>Bacillati</taxon>
        <taxon>Actinomycetota</taxon>
        <taxon>Actinomycetes</taxon>
        <taxon>Propionibacteriales</taxon>
        <taxon>Nocardioidaceae</taxon>
        <taxon>Nocardioides</taxon>
    </lineage>
</organism>
<comment type="caution">
    <text evidence="9">The sequence shown here is derived from an EMBL/GenBank/DDBJ whole genome shotgun (WGS) entry which is preliminary data.</text>
</comment>
<dbReference type="Proteomes" id="UP000473325">
    <property type="component" value="Unassembled WGS sequence"/>
</dbReference>
<dbReference type="SUPFAM" id="SSF53067">
    <property type="entry name" value="Actin-like ATPase domain"/>
    <property type="match status" value="2"/>
</dbReference>
<feature type="domain" description="Carbohydrate kinase FGGY N-terminal" evidence="7">
    <location>
        <begin position="102"/>
        <end position="237"/>
    </location>
</feature>
<dbReference type="EMBL" id="WUEK01000001">
    <property type="protein sequence ID" value="MXG88337.1"/>
    <property type="molecule type" value="Genomic_DNA"/>
</dbReference>
<evidence type="ECO:0000259" key="8">
    <source>
        <dbReference type="Pfam" id="PF02782"/>
    </source>
</evidence>
<feature type="domain" description="Carbohydrate kinase FGGY C-terminal" evidence="8">
    <location>
        <begin position="248"/>
        <end position="441"/>
    </location>
</feature>
<evidence type="ECO:0000313" key="9">
    <source>
        <dbReference type="EMBL" id="MXG88337.1"/>
    </source>
</evidence>
<dbReference type="CDD" id="cd07771">
    <property type="entry name" value="ASKHA_NBD_FGGY_RhaB-like"/>
    <property type="match status" value="1"/>
</dbReference>
<keyword evidence="5" id="KW-0067">ATP-binding</keyword>
<proteinExistence type="inferred from homology"/>
<evidence type="ECO:0000256" key="2">
    <source>
        <dbReference type="ARBA" id="ARBA00022679"/>
    </source>
</evidence>
<evidence type="ECO:0000259" key="7">
    <source>
        <dbReference type="Pfam" id="PF00370"/>
    </source>
</evidence>
<dbReference type="Pfam" id="PF02782">
    <property type="entry name" value="FGGY_C"/>
    <property type="match status" value="1"/>
</dbReference>
<protein>
    <submittedName>
        <fullName evidence="9">Rhamnulokinase</fullName>
    </submittedName>
</protein>
<reference evidence="9 10" key="1">
    <citation type="submission" date="2019-12" db="EMBL/GenBank/DDBJ databases">
        <authorList>
            <person name="Kun Z."/>
        </authorList>
    </citation>
    <scope>NUCLEOTIDE SEQUENCE [LARGE SCALE GENOMIC DNA]</scope>
    <source>
        <strain evidence="9 10">YIM 123512</strain>
    </source>
</reference>
<name>A0A6L7ELX4_9ACTN</name>
<accession>A0A6L7ELX4</accession>
<keyword evidence="2" id="KW-0808">Transferase</keyword>
<dbReference type="InterPro" id="IPR043129">
    <property type="entry name" value="ATPase_NBD"/>
</dbReference>
<keyword evidence="10" id="KW-1185">Reference proteome</keyword>
<evidence type="ECO:0000256" key="6">
    <source>
        <dbReference type="ARBA" id="ARBA00023308"/>
    </source>
</evidence>
<evidence type="ECO:0000313" key="10">
    <source>
        <dbReference type="Proteomes" id="UP000473325"/>
    </source>
</evidence>
<keyword evidence="6" id="KW-0684">Rhamnose metabolism</keyword>
<evidence type="ECO:0000256" key="5">
    <source>
        <dbReference type="ARBA" id="ARBA00022840"/>
    </source>
</evidence>
<evidence type="ECO:0000256" key="4">
    <source>
        <dbReference type="ARBA" id="ARBA00022777"/>
    </source>
</evidence>
<evidence type="ECO:0000256" key="1">
    <source>
        <dbReference type="ARBA" id="ARBA00009156"/>
    </source>
</evidence>
<dbReference type="GO" id="GO:0008993">
    <property type="term" value="F:rhamnulokinase activity"/>
    <property type="evidence" value="ECO:0007669"/>
    <property type="project" value="InterPro"/>
</dbReference>
<dbReference type="InterPro" id="IPR018484">
    <property type="entry name" value="FGGY_N"/>
</dbReference>
<keyword evidence="4 9" id="KW-0418">Kinase</keyword>
<dbReference type="PANTHER" id="PTHR43095">
    <property type="entry name" value="SUGAR KINASE"/>
    <property type="match status" value="1"/>
</dbReference>
<dbReference type="InterPro" id="IPR018485">
    <property type="entry name" value="FGGY_C"/>
</dbReference>
<dbReference type="InterPro" id="IPR050406">
    <property type="entry name" value="FGGY_Carb_Kinase"/>
</dbReference>
<gene>
    <name evidence="9" type="ORF">GRQ65_02090</name>
</gene>
<dbReference type="InterPro" id="IPR013449">
    <property type="entry name" value="Rhamnulokinase"/>
</dbReference>
<evidence type="ECO:0000256" key="3">
    <source>
        <dbReference type="ARBA" id="ARBA00022741"/>
    </source>
</evidence>
<dbReference type="GO" id="GO:0005524">
    <property type="term" value="F:ATP binding"/>
    <property type="evidence" value="ECO:0007669"/>
    <property type="project" value="UniProtKB-KW"/>
</dbReference>
<sequence>MTHAPTVTVAAVDLGASSGRVVRGRVGPDELVIETVARFVNGPSEIPGPAGRELRWDTPSLFDHALAGLRAAGPVDGVGVDSWAVDYGLLRGGELLGWPWCYRDARTAAGVETVHRAVDPAELYRRSGLQFLPFNTVYQLAAETRLAEAERLLLVPDLLTWQLTGRAVSERTNASTTGLLSVSTGDWDDDLLALVGLRRDQLGELVDPGTVVGEHAGPHGAVPVVAVGSHDTASAVVAVPMRDPGVAAYVSCGTWGLVGVELETPVVTEAARAANFTNEGGVDGRTRFLTNVMGTWLLSETLRSWGQGGADLGELLARAAAYDGPVVVFDVQDPRFLAPNDGSDDQPARIAAWCLEHDVAPPADRIGLVRSIVASLAEGFARAVEQAATLSGRTLERVHVVGGGAQNAPLCDLLADRLGLPVLAGPVEATALGNVLVQARALGALSGDLEALRDLVARTHPLREHRPRAGVTQDGGVVVS</sequence>
<dbReference type="Pfam" id="PF00370">
    <property type="entry name" value="FGGY_N"/>
    <property type="match status" value="1"/>
</dbReference>